<sequence length="75" mass="8112">MAKDGVQEFRVEIDGIDLPDEVLQRIDDAVRKAVLGELATVNFGGRGVDLLRAGLAVDRIGEGGDPQGIRVRQVR</sequence>
<keyword evidence="2" id="KW-1185">Reference proteome</keyword>
<gene>
    <name evidence="1" type="ORF">AB0A88_09590</name>
</gene>
<dbReference type="Proteomes" id="UP001551329">
    <property type="component" value="Unassembled WGS sequence"/>
</dbReference>
<accession>A0ABV3C6I7</accession>
<reference evidence="1 2" key="1">
    <citation type="submission" date="2024-06" db="EMBL/GenBank/DDBJ databases">
        <title>The Natural Products Discovery Center: Release of the First 8490 Sequenced Strains for Exploring Actinobacteria Biosynthetic Diversity.</title>
        <authorList>
            <person name="Kalkreuter E."/>
            <person name="Kautsar S.A."/>
            <person name="Yang D."/>
            <person name="Bader C.D."/>
            <person name="Teijaro C.N."/>
            <person name="Fluegel L."/>
            <person name="Davis C.M."/>
            <person name="Simpson J.R."/>
            <person name="Lauterbach L."/>
            <person name="Steele A.D."/>
            <person name="Gui C."/>
            <person name="Meng S."/>
            <person name="Li G."/>
            <person name="Viehrig K."/>
            <person name="Ye F."/>
            <person name="Su P."/>
            <person name="Kiefer A.F."/>
            <person name="Nichols A."/>
            <person name="Cepeda A.J."/>
            <person name="Yan W."/>
            <person name="Fan B."/>
            <person name="Jiang Y."/>
            <person name="Adhikari A."/>
            <person name="Zheng C.-J."/>
            <person name="Schuster L."/>
            <person name="Cowan T.M."/>
            <person name="Smanski M.J."/>
            <person name="Chevrette M.G."/>
            <person name="De Carvalho L.P.S."/>
            <person name="Shen B."/>
        </authorList>
    </citation>
    <scope>NUCLEOTIDE SEQUENCE [LARGE SCALE GENOMIC DNA]</scope>
    <source>
        <strain evidence="1 2">NPDC045974</strain>
    </source>
</reference>
<comment type="caution">
    <text evidence="1">The sequence shown here is derived from an EMBL/GenBank/DDBJ whole genome shotgun (WGS) entry which is preliminary data.</text>
</comment>
<name>A0ABV3C6I7_9ACTN</name>
<evidence type="ECO:0000313" key="1">
    <source>
        <dbReference type="EMBL" id="MEU7070384.1"/>
    </source>
</evidence>
<proteinExistence type="predicted"/>
<protein>
    <submittedName>
        <fullName evidence="1">Uncharacterized protein</fullName>
    </submittedName>
</protein>
<evidence type="ECO:0000313" key="2">
    <source>
        <dbReference type="Proteomes" id="UP001551329"/>
    </source>
</evidence>
<dbReference type="RefSeq" id="WP_358474407.1">
    <property type="nucleotide sequence ID" value="NZ_JBEZAE010000004.1"/>
</dbReference>
<dbReference type="EMBL" id="JBEZAE010000004">
    <property type="protein sequence ID" value="MEU7070384.1"/>
    <property type="molecule type" value="Genomic_DNA"/>
</dbReference>
<organism evidence="1 2">
    <name type="scientific">Streptomyces narbonensis</name>
    <dbReference type="NCBI Taxonomy" id="67333"/>
    <lineage>
        <taxon>Bacteria</taxon>
        <taxon>Bacillati</taxon>
        <taxon>Actinomycetota</taxon>
        <taxon>Actinomycetes</taxon>
        <taxon>Kitasatosporales</taxon>
        <taxon>Streptomycetaceae</taxon>
        <taxon>Streptomyces</taxon>
    </lineage>
</organism>